<keyword evidence="4" id="KW-1185">Reference proteome</keyword>
<evidence type="ECO:0000313" key="4">
    <source>
        <dbReference type="Proteomes" id="UP000004259"/>
    </source>
</evidence>
<feature type="domain" description="Peptidase M16 N-terminal" evidence="1">
    <location>
        <begin position="59"/>
        <end position="178"/>
    </location>
</feature>
<dbReference type="PANTHER" id="PTHR11851">
    <property type="entry name" value="METALLOPROTEASE"/>
    <property type="match status" value="1"/>
</dbReference>
<dbReference type="STRING" id="246199.CUS_5978"/>
<dbReference type="Pfam" id="PF00675">
    <property type="entry name" value="Peptidase_M16"/>
    <property type="match status" value="1"/>
</dbReference>
<reference evidence="3 4" key="1">
    <citation type="submission" date="2011-02" db="EMBL/GenBank/DDBJ databases">
        <authorList>
            <person name="Nelson K.E."/>
            <person name="Sutton G."/>
            <person name="Torralba M."/>
            <person name="Durkin S."/>
            <person name="Harkins D."/>
            <person name="Montgomery R."/>
            <person name="Ziemer C."/>
            <person name="Klaassens E."/>
            <person name="Ocuiv P."/>
            <person name="Morrison M."/>
        </authorList>
    </citation>
    <scope>NUCLEOTIDE SEQUENCE [LARGE SCALE GENOMIC DNA]</scope>
    <source>
        <strain evidence="3 4">8</strain>
    </source>
</reference>
<dbReference type="MEROPS" id="M16.A20"/>
<evidence type="ECO:0000259" key="2">
    <source>
        <dbReference type="Pfam" id="PF05193"/>
    </source>
</evidence>
<protein>
    <submittedName>
        <fullName evidence="3">Peptidase M16 inactive domain protein</fullName>
        <ecNumber evidence="3">3.4.24.-</ecNumber>
    </submittedName>
</protein>
<dbReference type="NCBIfam" id="NF047421">
    <property type="entry name" value="YfmH_fam"/>
    <property type="match status" value="1"/>
</dbReference>
<dbReference type="SUPFAM" id="SSF63411">
    <property type="entry name" value="LuxS/MPP-like metallohydrolase"/>
    <property type="match status" value="2"/>
</dbReference>
<dbReference type="InterPro" id="IPR011765">
    <property type="entry name" value="Pept_M16_N"/>
</dbReference>
<dbReference type="RefSeq" id="WP_002851051.1">
    <property type="nucleotide sequence ID" value="NZ_JAJFOM010000001.1"/>
</dbReference>
<comment type="caution">
    <text evidence="3">The sequence shown here is derived from an EMBL/GenBank/DDBJ whole genome shotgun (WGS) entry which is preliminary data.</text>
</comment>
<dbReference type="Gene3D" id="3.30.830.10">
    <property type="entry name" value="Metalloenzyme, LuxS/M16 peptidase-like"/>
    <property type="match status" value="2"/>
</dbReference>
<dbReference type="EMBL" id="ADKM02000095">
    <property type="protein sequence ID" value="EGC02386.1"/>
    <property type="molecule type" value="Genomic_DNA"/>
</dbReference>
<dbReference type="eggNOG" id="COG0612">
    <property type="taxonomic scope" value="Bacteria"/>
</dbReference>
<name>E9SEE8_RUMAL</name>
<dbReference type="GO" id="GO:0046872">
    <property type="term" value="F:metal ion binding"/>
    <property type="evidence" value="ECO:0007669"/>
    <property type="project" value="InterPro"/>
</dbReference>
<evidence type="ECO:0000313" key="3">
    <source>
        <dbReference type="EMBL" id="EGC02386.1"/>
    </source>
</evidence>
<accession>E9SEE8</accession>
<dbReference type="InterPro" id="IPR011249">
    <property type="entry name" value="Metalloenz_LuxS/M16"/>
</dbReference>
<dbReference type="InterPro" id="IPR007863">
    <property type="entry name" value="Peptidase_M16_C"/>
</dbReference>
<gene>
    <name evidence="3" type="ORF">CUS_5978</name>
</gene>
<evidence type="ECO:0000259" key="1">
    <source>
        <dbReference type="Pfam" id="PF00675"/>
    </source>
</evidence>
<dbReference type="Pfam" id="PF05193">
    <property type="entry name" value="Peptidase_M16_C"/>
    <property type="match status" value="1"/>
</dbReference>
<dbReference type="Proteomes" id="UP000004259">
    <property type="component" value="Unassembled WGS sequence"/>
</dbReference>
<dbReference type="AlphaFoldDB" id="E9SEE8"/>
<feature type="domain" description="Peptidase M16 C-terminal" evidence="2">
    <location>
        <begin position="184"/>
        <end position="360"/>
    </location>
</feature>
<sequence>MMNKEIIRSERFGEQYSLIHHPSGLDVLVWKMDNYSTTEAMFATKYGSINTCFKTAKTGDFIEVPEGIAHYLEHKLFENEDTDVFDLYAATGASGNAFTTFHETAYTFSTARNWDKALEILLDFVQKPYFTQENVDKEQGIIAQEIKMGEDSPYRSCYFNLLKALYKEHPVKIDIAGTVESIAKITPELLYDCYYTFYNLHNMVLSIAGNVDEDKVIEICDKLLKPAEDLKLECRFPEEGHGVAQKRITGKFPVGLPLFDIGFKSKPCGGIELEKRACIAKTILQLVAGTSSPLYQQMFEDGLINSQFGYSTFNAVDSYFACIISGESKDPDEVYRRIIAELDRVQREGFDKENFEILKKSRYGSMVRTLGSVEGIADSMTESYFNGTTVFDEAEVLAEMTIEDCMAAVSELFNEENSAISIIEPAKE</sequence>
<dbReference type="InterPro" id="IPR050361">
    <property type="entry name" value="MPP/UQCRC_Complex"/>
</dbReference>
<proteinExistence type="predicted"/>
<organism evidence="3 4">
    <name type="scientific">Ruminococcus albus 8</name>
    <dbReference type="NCBI Taxonomy" id="246199"/>
    <lineage>
        <taxon>Bacteria</taxon>
        <taxon>Bacillati</taxon>
        <taxon>Bacillota</taxon>
        <taxon>Clostridia</taxon>
        <taxon>Eubacteriales</taxon>
        <taxon>Oscillospiraceae</taxon>
        <taxon>Ruminococcus</taxon>
    </lineage>
</organism>
<dbReference type="GO" id="GO:0016787">
    <property type="term" value="F:hydrolase activity"/>
    <property type="evidence" value="ECO:0007669"/>
    <property type="project" value="UniProtKB-KW"/>
</dbReference>
<keyword evidence="3" id="KW-0378">Hydrolase</keyword>
<dbReference type="PANTHER" id="PTHR11851:SF134">
    <property type="entry name" value="ZINC-DEPENDENT PROTEASE"/>
    <property type="match status" value="1"/>
</dbReference>
<dbReference type="EC" id="3.4.24.-" evidence="3"/>